<protein>
    <submittedName>
        <fullName evidence="1">Uncharacterized protein</fullName>
    </submittedName>
</protein>
<dbReference type="Proteomes" id="UP000003835">
    <property type="component" value="Unassembled WGS sequence"/>
</dbReference>
<dbReference type="EMBL" id="DS989857">
    <property type="protein sequence ID" value="EDX73559.1"/>
    <property type="molecule type" value="Genomic_DNA"/>
</dbReference>
<gene>
    <name evidence="1" type="ORF">MC7420_3733</name>
</gene>
<reference evidence="1 2" key="1">
    <citation type="submission" date="2008-07" db="EMBL/GenBank/DDBJ databases">
        <authorList>
            <person name="Tandeau de Marsac N."/>
            <person name="Ferriera S."/>
            <person name="Johnson J."/>
            <person name="Kravitz S."/>
            <person name="Beeson K."/>
            <person name="Sutton G."/>
            <person name="Rogers Y.-H."/>
            <person name="Friedman R."/>
            <person name="Frazier M."/>
            <person name="Venter J.C."/>
        </authorList>
    </citation>
    <scope>NUCLEOTIDE SEQUENCE [LARGE SCALE GENOMIC DNA]</scope>
    <source>
        <strain evidence="1 2">PCC 7420</strain>
    </source>
</reference>
<sequence>MQGQPAISNQTSVTVSIPRQNVFTADALKRIMDSLEKGETL</sequence>
<proteinExistence type="predicted"/>
<organism evidence="1 2">
    <name type="scientific">Coleofasciculus chthonoplastes PCC 7420</name>
    <dbReference type="NCBI Taxonomy" id="118168"/>
    <lineage>
        <taxon>Bacteria</taxon>
        <taxon>Bacillati</taxon>
        <taxon>Cyanobacteriota</taxon>
        <taxon>Cyanophyceae</taxon>
        <taxon>Coleofasciculales</taxon>
        <taxon>Coleofasciculaceae</taxon>
        <taxon>Coleofasciculus</taxon>
    </lineage>
</organism>
<accession>B4VWV6</accession>
<evidence type="ECO:0000313" key="1">
    <source>
        <dbReference type="EMBL" id="EDX73559.1"/>
    </source>
</evidence>
<keyword evidence="2" id="KW-1185">Reference proteome</keyword>
<name>B4VWV6_9CYAN</name>
<evidence type="ECO:0000313" key="2">
    <source>
        <dbReference type="Proteomes" id="UP000003835"/>
    </source>
</evidence>
<dbReference type="AlphaFoldDB" id="B4VWV6"/>
<dbReference type="HOGENOM" id="CLU_3268472_0_0_3"/>